<comment type="caution">
    <text evidence="1">The sequence shown here is derived from an EMBL/GenBank/DDBJ whole genome shotgun (WGS) entry which is preliminary data.</text>
</comment>
<dbReference type="EMBL" id="JAMQGO010000011">
    <property type="protein sequence ID" value="MCM2563363.1"/>
    <property type="molecule type" value="Genomic_DNA"/>
</dbReference>
<accession>A0ACC5ZYB2</accession>
<keyword evidence="2" id="KW-1185">Reference proteome</keyword>
<evidence type="ECO:0000313" key="1">
    <source>
        <dbReference type="EMBL" id="MCM2563363.1"/>
    </source>
</evidence>
<sequence length="450" mass="48203">MKRVASVIRLQLFVVLCTALAALALVVTSSAATAQERRELNLSLGDTQVIDVDFDIGDVIVGAEAIANAVPLSNRSITLQTRAAGSTQIILREKDGTRATMLSVLVTENFGQLEAVFDELFSGNAVSVRNVNGRVLVSGTVPDEAQRTRMIEIASAYSSGEVVDALKVSQPRQIMLKVNILELSRSGGKDLNINLFRDPPSADSPNGAPFGIIQGNTTISGQSIDYLIQALESKGLARRLANPTLVSVNGATASFVVGGEVPITVFSTDAETGASTGVATAEFREFGVKLDFTPQILEDNRLRLEISPEVSEVDWNRRVDSNPAFLTRKVTTTVELQSGNSFAIAGLLQSDSVRSVRQFPGLGNIPILGALFRSASYQNNQTELVVVVTPYLVNKHSPQAIKGDPTAQSGQTNEADLFLLGTVEASDDMIQRFRMGFGVDGPFGHILPQR</sequence>
<name>A0ACC5ZYB2_9RHOB</name>
<protein>
    <submittedName>
        <fullName evidence="1">Type II and III secretion system protein family protein</fullName>
    </submittedName>
</protein>
<organism evidence="1 2">
    <name type="scientific">Lutimaribacter degradans</name>
    <dbReference type="NCBI Taxonomy" id="2945989"/>
    <lineage>
        <taxon>Bacteria</taxon>
        <taxon>Pseudomonadati</taxon>
        <taxon>Pseudomonadota</taxon>
        <taxon>Alphaproteobacteria</taxon>
        <taxon>Rhodobacterales</taxon>
        <taxon>Roseobacteraceae</taxon>
        <taxon>Lutimaribacter</taxon>
    </lineage>
</organism>
<reference evidence="1" key="1">
    <citation type="submission" date="2022-06" db="EMBL/GenBank/DDBJ databases">
        <title>Lutimaribacter sp. EGI FJ00013, a novel bacterium isolated from a salt lake sediment enrichment.</title>
        <authorList>
            <person name="Gao L."/>
            <person name="Fang B.-Z."/>
            <person name="Li W.-J."/>
        </authorList>
    </citation>
    <scope>NUCLEOTIDE SEQUENCE</scope>
    <source>
        <strain evidence="1">EGI FJ00013</strain>
    </source>
</reference>
<gene>
    <name evidence="1" type="ORF">M8744_14500</name>
</gene>
<proteinExistence type="predicted"/>
<evidence type="ECO:0000313" key="2">
    <source>
        <dbReference type="Proteomes" id="UP001203036"/>
    </source>
</evidence>
<dbReference type="Proteomes" id="UP001203036">
    <property type="component" value="Unassembled WGS sequence"/>
</dbReference>